<dbReference type="Proteomes" id="UP001595824">
    <property type="component" value="Unassembled WGS sequence"/>
</dbReference>
<evidence type="ECO:0000313" key="1">
    <source>
        <dbReference type="EMBL" id="MFC4328278.1"/>
    </source>
</evidence>
<protein>
    <submittedName>
        <fullName evidence="1">Uncharacterized protein</fullName>
    </submittedName>
</protein>
<evidence type="ECO:0000313" key="2">
    <source>
        <dbReference type="Proteomes" id="UP001595824"/>
    </source>
</evidence>
<sequence>MATTRYTVAATAATEAKVYSNLKAAKKEADRRALAAGYDVEVVTNTGRLSYTATAPVQAPAPDMASLINEVKTEAENALAEALLPVVKASGRATRREGLGEAAVTGWELLYDKPRQDCQVARRNGEYALICTAHKFVRPVAKLVEERAVRKAGGWCPSCSH</sequence>
<dbReference type="RefSeq" id="WP_381738422.1">
    <property type="nucleotide sequence ID" value="NZ_JBHSDP010000011.1"/>
</dbReference>
<gene>
    <name evidence="1" type="ORF">ACFPC0_10620</name>
</gene>
<keyword evidence="2" id="KW-1185">Reference proteome</keyword>
<dbReference type="EMBL" id="JBHSDP010000011">
    <property type="protein sequence ID" value="MFC4328278.1"/>
    <property type="molecule type" value="Genomic_DNA"/>
</dbReference>
<comment type="caution">
    <text evidence="1">The sequence shown here is derived from an EMBL/GenBank/DDBJ whole genome shotgun (WGS) entry which is preliminary data.</text>
</comment>
<organism evidence="1 2">
    <name type="scientific">Streptomyces andamanensis</name>
    <dbReference type="NCBI Taxonomy" id="1565035"/>
    <lineage>
        <taxon>Bacteria</taxon>
        <taxon>Bacillati</taxon>
        <taxon>Actinomycetota</taxon>
        <taxon>Actinomycetes</taxon>
        <taxon>Kitasatosporales</taxon>
        <taxon>Streptomycetaceae</taxon>
        <taxon>Streptomyces</taxon>
    </lineage>
</organism>
<reference evidence="2" key="1">
    <citation type="journal article" date="2019" name="Int. J. Syst. Evol. Microbiol.">
        <title>The Global Catalogue of Microorganisms (GCM) 10K type strain sequencing project: providing services to taxonomists for standard genome sequencing and annotation.</title>
        <authorList>
            <consortium name="The Broad Institute Genomics Platform"/>
            <consortium name="The Broad Institute Genome Sequencing Center for Infectious Disease"/>
            <person name="Wu L."/>
            <person name="Ma J."/>
        </authorList>
    </citation>
    <scope>NUCLEOTIDE SEQUENCE [LARGE SCALE GENOMIC DNA]</scope>
    <source>
        <strain evidence="2">PCU 347</strain>
    </source>
</reference>
<name>A0ABV8TCM8_9ACTN</name>
<accession>A0ABV8TCM8</accession>
<proteinExistence type="predicted"/>